<dbReference type="GO" id="GO:0005524">
    <property type="term" value="F:ATP binding"/>
    <property type="evidence" value="ECO:0007669"/>
    <property type="project" value="UniProtKB-KW"/>
</dbReference>
<evidence type="ECO:0000256" key="3">
    <source>
        <dbReference type="ARBA" id="ARBA00022840"/>
    </source>
</evidence>
<dbReference type="FunFam" id="3.40.50.300:FF:000425">
    <property type="entry name" value="Probable ABC transporter, ATP-binding subunit"/>
    <property type="match status" value="1"/>
</dbReference>
<accession>A0A0R1P0G8</accession>
<dbReference type="AlphaFoldDB" id="A0A0R1P0G8"/>
<proteinExistence type="predicted"/>
<evidence type="ECO:0000256" key="2">
    <source>
        <dbReference type="ARBA" id="ARBA00022741"/>
    </source>
</evidence>
<dbReference type="InterPro" id="IPR003439">
    <property type="entry name" value="ABC_transporter-like_ATP-bd"/>
</dbReference>
<dbReference type="Pfam" id="PF00005">
    <property type="entry name" value="ABC_tran"/>
    <property type="match status" value="1"/>
</dbReference>
<keyword evidence="2" id="KW-0547">Nucleotide-binding</keyword>
<reference evidence="6 7" key="1">
    <citation type="journal article" date="2015" name="Genome Announc.">
        <title>Expanding the biotechnology potential of lactobacilli through comparative genomics of 213 strains and associated genera.</title>
        <authorList>
            <person name="Sun Z."/>
            <person name="Harris H.M."/>
            <person name="McCann A."/>
            <person name="Guo C."/>
            <person name="Argimon S."/>
            <person name="Zhang W."/>
            <person name="Yang X."/>
            <person name="Jeffery I.B."/>
            <person name="Cooney J.C."/>
            <person name="Kagawa T.F."/>
            <person name="Liu W."/>
            <person name="Song Y."/>
            <person name="Salvetti E."/>
            <person name="Wrobel A."/>
            <person name="Rasinkangas P."/>
            <person name="Parkhill J."/>
            <person name="Rea M.C."/>
            <person name="O'Sullivan O."/>
            <person name="Ritari J."/>
            <person name="Douillard F.P."/>
            <person name="Paul Ross R."/>
            <person name="Yang R."/>
            <person name="Briner A.E."/>
            <person name="Felis G.E."/>
            <person name="de Vos W.M."/>
            <person name="Barrangou R."/>
            <person name="Klaenhammer T.R."/>
            <person name="Caufield P.W."/>
            <person name="Cui Y."/>
            <person name="Zhang H."/>
            <person name="O'Toole P.W."/>
        </authorList>
    </citation>
    <scope>NUCLEOTIDE SEQUENCE [LARGE SCALE GENOMIC DNA]</scope>
    <source>
        <strain evidence="6 7">DSM 13345</strain>
    </source>
</reference>
<gene>
    <name evidence="6" type="ORF">FC47_GL002073</name>
</gene>
<dbReference type="InterPro" id="IPR017871">
    <property type="entry name" value="ABC_transporter-like_CS"/>
</dbReference>
<dbReference type="SMART" id="SM00382">
    <property type="entry name" value="AAA"/>
    <property type="match status" value="1"/>
</dbReference>
<dbReference type="InterPro" id="IPR051921">
    <property type="entry name" value="ABC_osmolyte_uptake_ATP-bind"/>
</dbReference>
<dbReference type="PROSITE" id="PS00211">
    <property type="entry name" value="ABC_TRANSPORTER_1"/>
    <property type="match status" value="1"/>
</dbReference>
<dbReference type="GO" id="GO:0015418">
    <property type="term" value="F:ABC-type quaternary ammonium compound transporting activity"/>
    <property type="evidence" value="ECO:0007669"/>
    <property type="project" value="UniProtKB-EC"/>
</dbReference>
<evidence type="ECO:0000313" key="6">
    <source>
        <dbReference type="EMBL" id="KRL25814.1"/>
    </source>
</evidence>
<dbReference type="Gene3D" id="3.40.50.300">
    <property type="entry name" value="P-loop containing nucleotide triphosphate hydrolases"/>
    <property type="match status" value="1"/>
</dbReference>
<evidence type="ECO:0000259" key="5">
    <source>
        <dbReference type="PROSITE" id="PS50893"/>
    </source>
</evidence>
<sequence length="314" mass="35244">MVIRLIKYEAIGMQYGQNVILKNINLTINDGELFVLVGPSGSGKTTLLRMINRLIAPTTGNVYLNEKRVKDYDLRELRLHMGYVLQDSSLFPNLTVGENIAIQLEQQGVNKNDRRKRSMELLDQVGLPASDFIDRHPDELSGGQQQRVAIARSMATQPQLILMDESFSALDPVLRTQQQDLLLKLHRQSKTTVVFVTHDMQEALRLGDRIAVINDGQLQQVGTPNEILERPANQFVADFFATARPRLGTMTALLSSKLVQKTPVADQSAVVTTVAELASLTPDTTGWLCFQYQGQGFRIQTTDLLHYLGQREER</sequence>
<feature type="domain" description="ABC transporter" evidence="5">
    <location>
        <begin position="6"/>
        <end position="240"/>
    </location>
</feature>
<evidence type="ECO:0000256" key="1">
    <source>
        <dbReference type="ARBA" id="ARBA00022448"/>
    </source>
</evidence>
<dbReference type="PANTHER" id="PTHR43869">
    <property type="entry name" value="GLYCINE BETAINE/PROLINE BETAINE TRANSPORT SYSTEM ATP-BINDING PROTEIN PROV"/>
    <property type="match status" value="1"/>
</dbReference>
<evidence type="ECO:0000256" key="4">
    <source>
        <dbReference type="ARBA" id="ARBA00066388"/>
    </source>
</evidence>
<keyword evidence="1" id="KW-0813">Transport</keyword>
<dbReference type="InterPro" id="IPR003593">
    <property type="entry name" value="AAA+_ATPase"/>
</dbReference>
<organism evidence="6 7">
    <name type="scientific">Limosilactobacillus mucosae DSM 13345</name>
    <dbReference type="NCBI Taxonomy" id="1423771"/>
    <lineage>
        <taxon>Bacteria</taxon>
        <taxon>Bacillati</taxon>
        <taxon>Bacillota</taxon>
        <taxon>Bacilli</taxon>
        <taxon>Lactobacillales</taxon>
        <taxon>Lactobacillaceae</taxon>
        <taxon>Limosilactobacillus</taxon>
    </lineage>
</organism>
<dbReference type="EC" id="7.6.2.9" evidence="4"/>
<dbReference type="PATRIC" id="fig|1423771.3.peg.2153"/>
<dbReference type="PANTHER" id="PTHR43869:SF1">
    <property type="entry name" value="GLYCINE BETAINE_PROLINE BETAINE TRANSPORT SYSTEM ATP-BINDING PROTEIN PROV"/>
    <property type="match status" value="1"/>
</dbReference>
<dbReference type="InterPro" id="IPR027417">
    <property type="entry name" value="P-loop_NTPase"/>
</dbReference>
<dbReference type="Proteomes" id="UP000050901">
    <property type="component" value="Unassembled WGS sequence"/>
</dbReference>
<keyword evidence="3 6" id="KW-0067">ATP-binding</keyword>
<dbReference type="EMBL" id="AZEQ01000009">
    <property type="protein sequence ID" value="KRL25814.1"/>
    <property type="molecule type" value="Genomic_DNA"/>
</dbReference>
<evidence type="ECO:0000313" key="7">
    <source>
        <dbReference type="Proteomes" id="UP000050901"/>
    </source>
</evidence>
<dbReference type="GO" id="GO:0016887">
    <property type="term" value="F:ATP hydrolysis activity"/>
    <property type="evidence" value="ECO:0007669"/>
    <property type="project" value="InterPro"/>
</dbReference>
<protein>
    <recommendedName>
        <fullName evidence="4">ABC-type quaternary amine transporter</fullName>
        <ecNumber evidence="4">7.6.2.9</ecNumber>
    </recommendedName>
</protein>
<dbReference type="PROSITE" id="PS50893">
    <property type="entry name" value="ABC_TRANSPORTER_2"/>
    <property type="match status" value="1"/>
</dbReference>
<dbReference type="SUPFAM" id="SSF52540">
    <property type="entry name" value="P-loop containing nucleoside triphosphate hydrolases"/>
    <property type="match status" value="1"/>
</dbReference>
<name>A0A0R1P0G8_LIMMU</name>
<comment type="caution">
    <text evidence="6">The sequence shown here is derived from an EMBL/GenBank/DDBJ whole genome shotgun (WGS) entry which is preliminary data.</text>
</comment>